<protein>
    <submittedName>
        <fullName evidence="1">Uncharacterized protein</fullName>
    </submittedName>
</protein>
<evidence type="ECO:0000313" key="2">
    <source>
        <dbReference type="Proteomes" id="UP001327027"/>
    </source>
</evidence>
<gene>
    <name evidence="1" type="ORF">U6A24_16660</name>
</gene>
<evidence type="ECO:0000313" key="1">
    <source>
        <dbReference type="EMBL" id="MEB3347107.1"/>
    </source>
</evidence>
<organism evidence="1 2">
    <name type="scientific">Aquimarina gracilis</name>
    <dbReference type="NCBI Taxonomy" id="874422"/>
    <lineage>
        <taxon>Bacteria</taxon>
        <taxon>Pseudomonadati</taxon>
        <taxon>Bacteroidota</taxon>
        <taxon>Flavobacteriia</taxon>
        <taxon>Flavobacteriales</taxon>
        <taxon>Flavobacteriaceae</taxon>
        <taxon>Aquimarina</taxon>
    </lineage>
</organism>
<keyword evidence="2" id="KW-1185">Reference proteome</keyword>
<sequence>METLIMDTTIYVFNENGFIKSSELEKFCSIFFSKTTFRFNQFDKTDIDIDSTIFKKFSSQDLEFTIYDYGYVMRIDGSIKKSMILLEEIDNIIDNDVEYHISPTQRIQNSIENKYPRGADRQKLAQFLDIRFNNNDYSNSLLDGLI</sequence>
<proteinExistence type="predicted"/>
<dbReference type="EMBL" id="JAYKLX010000007">
    <property type="protein sequence ID" value="MEB3347107.1"/>
    <property type="molecule type" value="Genomic_DNA"/>
</dbReference>
<comment type="caution">
    <text evidence="1">The sequence shown here is derived from an EMBL/GenBank/DDBJ whole genome shotgun (WGS) entry which is preliminary data.</text>
</comment>
<name>A0ABU5ZZ50_9FLAO</name>
<reference evidence="1 2" key="1">
    <citation type="journal article" date="2013" name="Int. J. Syst. Evol. Microbiol.">
        <title>Aquimarina gracilis sp. nov., isolated from the gut microflora of a mussel, Mytilus coruscus, and emended description of Aquimarina spongiae.</title>
        <authorList>
            <person name="Park S.C."/>
            <person name="Choe H.N."/>
            <person name="Baik K.S."/>
            <person name="Seong C.N."/>
        </authorList>
    </citation>
    <scope>NUCLEOTIDE SEQUENCE [LARGE SCALE GENOMIC DNA]</scope>
    <source>
        <strain evidence="1 2">PSC32</strain>
    </source>
</reference>
<dbReference type="RefSeq" id="WP_324181127.1">
    <property type="nucleotide sequence ID" value="NZ_JAYKLX010000007.1"/>
</dbReference>
<accession>A0ABU5ZZ50</accession>
<dbReference type="Proteomes" id="UP001327027">
    <property type="component" value="Unassembled WGS sequence"/>
</dbReference>